<dbReference type="AlphaFoldDB" id="A0A2W4UB07"/>
<sequence>MARRRKRKSRRRLEGRRILEAVPQHSIESGEVKPVTAARNYIHAQGICPPALLLVKRNEHTTDRYFWAEKGLFGAQYVEENHFLFPSLRLLMTEDEEEELAIS</sequence>
<dbReference type="Proteomes" id="UP000249354">
    <property type="component" value="Unassembled WGS sequence"/>
</dbReference>
<comment type="caution">
    <text evidence="1">The sequence shown here is derived from an EMBL/GenBank/DDBJ whole genome shotgun (WGS) entry which is preliminary data.</text>
</comment>
<protein>
    <submittedName>
        <fullName evidence="1">DUF3155 domain-containing protein</fullName>
    </submittedName>
</protein>
<dbReference type="InterPro" id="IPR021498">
    <property type="entry name" value="DUF3155"/>
</dbReference>
<organism evidence="1 2">
    <name type="scientific">Leptolyngbya foveolarum</name>
    <dbReference type="NCBI Taxonomy" id="47253"/>
    <lineage>
        <taxon>Bacteria</taxon>
        <taxon>Bacillati</taxon>
        <taxon>Cyanobacteriota</taxon>
        <taxon>Cyanophyceae</taxon>
        <taxon>Leptolyngbyales</taxon>
        <taxon>Leptolyngbyaceae</taxon>
        <taxon>Leptolyngbya group</taxon>
        <taxon>Leptolyngbya</taxon>
    </lineage>
</organism>
<reference evidence="1 2" key="2">
    <citation type="submission" date="2018-06" db="EMBL/GenBank/DDBJ databases">
        <title>Metagenomic assembly of (sub)arctic Cyanobacteria and their associated microbiome from non-axenic cultures.</title>
        <authorList>
            <person name="Baurain D."/>
        </authorList>
    </citation>
    <scope>NUCLEOTIDE SEQUENCE [LARGE SCALE GENOMIC DNA]</scope>
    <source>
        <strain evidence="1">ULC129bin1</strain>
    </source>
</reference>
<name>A0A2W4UB07_9CYAN</name>
<proteinExistence type="predicted"/>
<dbReference type="EMBL" id="QBMC01000069">
    <property type="protein sequence ID" value="PZO17334.1"/>
    <property type="molecule type" value="Genomic_DNA"/>
</dbReference>
<evidence type="ECO:0000313" key="2">
    <source>
        <dbReference type="Proteomes" id="UP000249354"/>
    </source>
</evidence>
<reference evidence="2" key="1">
    <citation type="submission" date="2018-04" db="EMBL/GenBank/DDBJ databases">
        <authorList>
            <person name="Cornet L."/>
        </authorList>
    </citation>
    <scope>NUCLEOTIDE SEQUENCE [LARGE SCALE GENOMIC DNA]</scope>
</reference>
<accession>A0A2W4UB07</accession>
<evidence type="ECO:0000313" key="1">
    <source>
        <dbReference type="EMBL" id="PZO17334.1"/>
    </source>
</evidence>
<dbReference type="Pfam" id="PF11352">
    <property type="entry name" value="DUF3155"/>
    <property type="match status" value="1"/>
</dbReference>
<gene>
    <name evidence="1" type="ORF">DCF25_11340</name>
</gene>